<dbReference type="PANTHER" id="PTHR47967">
    <property type="entry name" value="OS07G0603500 PROTEIN-RELATED"/>
    <property type="match status" value="1"/>
</dbReference>
<evidence type="ECO:0000256" key="5">
    <source>
        <dbReference type="ARBA" id="ARBA00023180"/>
    </source>
</evidence>
<dbReference type="InterPro" id="IPR032799">
    <property type="entry name" value="TAXi_C"/>
</dbReference>
<evidence type="ECO:0000256" key="1">
    <source>
        <dbReference type="ARBA" id="ARBA00007447"/>
    </source>
</evidence>
<dbReference type="AlphaFoldDB" id="A0A6A6M368"/>
<keyword evidence="2" id="KW-0645">Protease</keyword>
<proteinExistence type="inferred from homology"/>
<evidence type="ECO:0000259" key="6">
    <source>
        <dbReference type="Pfam" id="PF14541"/>
    </source>
</evidence>
<dbReference type="CDD" id="cd05476">
    <property type="entry name" value="pepsin_A_like_plant"/>
    <property type="match status" value="1"/>
</dbReference>
<dbReference type="Pfam" id="PF14541">
    <property type="entry name" value="TAXi_C"/>
    <property type="match status" value="1"/>
</dbReference>
<keyword evidence="4" id="KW-0378">Hydrolase</keyword>
<evidence type="ECO:0000313" key="8">
    <source>
        <dbReference type="EMBL" id="KAF2306783.1"/>
    </source>
</evidence>
<evidence type="ECO:0000256" key="2">
    <source>
        <dbReference type="ARBA" id="ARBA00022670"/>
    </source>
</evidence>
<sequence length="246" mass="26089">MRYDGICHYSYSYGDRSFTHGNIAADTITLGSTSGRPVSLPNSVFGCGQNNQGTFGPQGTGIVGLGGGSISLISQLGSTIGGKFSYCLVPFFSTTGNSSKLNFGSNGVVSGAGVQSTPLTRKSPDTFYFLTLEAIIPEDFFSDLASAVESVIRGQRVNDPTNTLSLCYRVQSNLNIPILTAHFKGANVKLRSINTFVQVSEDVTCFSFAPISDGAIFGNLAQMNFLVGYDLEGNTVSFKPSDCSKE</sequence>
<protein>
    <recommendedName>
        <fullName evidence="10">Peptidase A1 domain-containing protein</fullName>
    </recommendedName>
</protein>
<dbReference type="InterPro" id="IPR021109">
    <property type="entry name" value="Peptidase_aspartic_dom_sf"/>
</dbReference>
<evidence type="ECO:0000259" key="7">
    <source>
        <dbReference type="Pfam" id="PF14543"/>
    </source>
</evidence>
<dbReference type="Pfam" id="PF14543">
    <property type="entry name" value="TAXi_N"/>
    <property type="match status" value="1"/>
</dbReference>
<keyword evidence="9" id="KW-1185">Reference proteome</keyword>
<accession>A0A6A6M368</accession>
<dbReference type="GO" id="GO:0005576">
    <property type="term" value="C:extracellular region"/>
    <property type="evidence" value="ECO:0007669"/>
    <property type="project" value="TreeGrafter"/>
</dbReference>
<dbReference type="SUPFAM" id="SSF50630">
    <property type="entry name" value="Acid proteases"/>
    <property type="match status" value="1"/>
</dbReference>
<gene>
    <name evidence="8" type="ORF">GH714_021381</name>
</gene>
<evidence type="ECO:0000256" key="4">
    <source>
        <dbReference type="ARBA" id="ARBA00022801"/>
    </source>
</evidence>
<evidence type="ECO:0008006" key="10">
    <source>
        <dbReference type="Google" id="ProtNLM"/>
    </source>
</evidence>
<evidence type="ECO:0000313" key="9">
    <source>
        <dbReference type="Proteomes" id="UP000467840"/>
    </source>
</evidence>
<dbReference type="Gene3D" id="2.40.70.10">
    <property type="entry name" value="Acid Proteases"/>
    <property type="match status" value="2"/>
</dbReference>
<dbReference type="GO" id="GO:0006508">
    <property type="term" value="P:proteolysis"/>
    <property type="evidence" value="ECO:0007669"/>
    <property type="project" value="UniProtKB-KW"/>
</dbReference>
<keyword evidence="5" id="KW-0325">Glycoprotein</keyword>
<dbReference type="InterPro" id="IPR051708">
    <property type="entry name" value="Plant_Aspart_Prot_A1"/>
</dbReference>
<dbReference type="EMBL" id="JAAGAX010000008">
    <property type="protein sequence ID" value="KAF2306783.1"/>
    <property type="molecule type" value="Genomic_DNA"/>
</dbReference>
<dbReference type="Proteomes" id="UP000467840">
    <property type="component" value="Chromosome 9"/>
</dbReference>
<comment type="caution">
    <text evidence="8">The sequence shown here is derived from an EMBL/GenBank/DDBJ whole genome shotgun (WGS) entry which is preliminary data.</text>
</comment>
<feature type="domain" description="Xylanase inhibitor N-terminal" evidence="7">
    <location>
        <begin position="6"/>
        <end position="105"/>
    </location>
</feature>
<keyword evidence="3" id="KW-0064">Aspartyl protease</keyword>
<reference evidence="8 9" key="1">
    <citation type="journal article" date="2020" name="Mol. Plant">
        <title>The Chromosome-Based Rubber Tree Genome Provides New Insights into Spurge Genome Evolution and Rubber Biosynthesis.</title>
        <authorList>
            <person name="Liu J."/>
            <person name="Shi C."/>
            <person name="Shi C.C."/>
            <person name="Li W."/>
            <person name="Zhang Q.J."/>
            <person name="Zhang Y."/>
            <person name="Li K."/>
            <person name="Lu H.F."/>
            <person name="Shi C."/>
            <person name="Zhu S.T."/>
            <person name="Xiao Z.Y."/>
            <person name="Nan H."/>
            <person name="Yue Y."/>
            <person name="Zhu X.G."/>
            <person name="Wu Y."/>
            <person name="Hong X.N."/>
            <person name="Fan G.Y."/>
            <person name="Tong Y."/>
            <person name="Zhang D."/>
            <person name="Mao C.L."/>
            <person name="Liu Y.L."/>
            <person name="Hao S.J."/>
            <person name="Liu W.Q."/>
            <person name="Lv M.Q."/>
            <person name="Zhang H.B."/>
            <person name="Liu Y."/>
            <person name="Hu-Tang G.R."/>
            <person name="Wang J.P."/>
            <person name="Wang J.H."/>
            <person name="Sun Y.H."/>
            <person name="Ni S.B."/>
            <person name="Chen W.B."/>
            <person name="Zhang X.C."/>
            <person name="Jiao Y.N."/>
            <person name="Eichler E.E."/>
            <person name="Li G.H."/>
            <person name="Liu X."/>
            <person name="Gao L.Z."/>
        </authorList>
    </citation>
    <scope>NUCLEOTIDE SEQUENCE [LARGE SCALE GENOMIC DNA]</scope>
    <source>
        <strain evidence="9">cv. GT1</strain>
        <tissue evidence="8">Leaf</tissue>
    </source>
</reference>
<dbReference type="GO" id="GO:0004190">
    <property type="term" value="F:aspartic-type endopeptidase activity"/>
    <property type="evidence" value="ECO:0007669"/>
    <property type="project" value="UniProtKB-KW"/>
</dbReference>
<dbReference type="InterPro" id="IPR034161">
    <property type="entry name" value="Pepsin-like_plant"/>
</dbReference>
<evidence type="ECO:0000256" key="3">
    <source>
        <dbReference type="ARBA" id="ARBA00022750"/>
    </source>
</evidence>
<dbReference type="PANTHER" id="PTHR47967:SF66">
    <property type="entry name" value="ASPARTIC PROTEINASE CDR1-RELATED"/>
    <property type="match status" value="1"/>
</dbReference>
<feature type="domain" description="Xylanase inhibitor C-terminal" evidence="6">
    <location>
        <begin position="136"/>
        <end position="239"/>
    </location>
</feature>
<comment type="similarity">
    <text evidence="1">Belongs to the peptidase A1 family.</text>
</comment>
<organism evidence="8 9">
    <name type="scientific">Hevea brasiliensis</name>
    <name type="common">Para rubber tree</name>
    <name type="synonym">Siphonia brasiliensis</name>
    <dbReference type="NCBI Taxonomy" id="3981"/>
    <lineage>
        <taxon>Eukaryota</taxon>
        <taxon>Viridiplantae</taxon>
        <taxon>Streptophyta</taxon>
        <taxon>Embryophyta</taxon>
        <taxon>Tracheophyta</taxon>
        <taxon>Spermatophyta</taxon>
        <taxon>Magnoliopsida</taxon>
        <taxon>eudicotyledons</taxon>
        <taxon>Gunneridae</taxon>
        <taxon>Pentapetalae</taxon>
        <taxon>rosids</taxon>
        <taxon>fabids</taxon>
        <taxon>Malpighiales</taxon>
        <taxon>Euphorbiaceae</taxon>
        <taxon>Crotonoideae</taxon>
        <taxon>Micrandreae</taxon>
        <taxon>Hevea</taxon>
    </lineage>
</organism>
<name>A0A6A6M368_HEVBR</name>
<dbReference type="InterPro" id="IPR032861">
    <property type="entry name" value="TAXi_N"/>
</dbReference>